<dbReference type="GO" id="GO:0008202">
    <property type="term" value="P:steroid metabolic process"/>
    <property type="evidence" value="ECO:0007669"/>
    <property type="project" value="TreeGrafter"/>
</dbReference>
<comment type="caution">
    <text evidence="2">The sequence shown here is derived from an EMBL/GenBank/DDBJ whole genome shotgun (WGS) entry which is preliminary data.</text>
</comment>
<dbReference type="GO" id="GO:0016491">
    <property type="term" value="F:oxidoreductase activity"/>
    <property type="evidence" value="ECO:0007669"/>
    <property type="project" value="TreeGrafter"/>
</dbReference>
<proteinExistence type="inferred from homology"/>
<name>A0A6I4W7G4_9ACTN</name>
<comment type="similarity">
    <text evidence="1">Belongs to the short-chain dehydrogenases/reductases (SDR) family.</text>
</comment>
<evidence type="ECO:0000256" key="1">
    <source>
        <dbReference type="RuleBase" id="RU000363"/>
    </source>
</evidence>
<dbReference type="PANTHER" id="PTHR43313:SF1">
    <property type="entry name" value="3BETA-HYDROXYSTEROID DEHYDROGENASE DHS-16"/>
    <property type="match status" value="1"/>
</dbReference>
<dbReference type="PANTHER" id="PTHR43313">
    <property type="entry name" value="SHORT-CHAIN DEHYDROGENASE/REDUCTASE FAMILY 9C"/>
    <property type="match status" value="1"/>
</dbReference>
<gene>
    <name evidence="2" type="ORF">GQ466_09105</name>
</gene>
<dbReference type="EMBL" id="WUTW01000001">
    <property type="protein sequence ID" value="MXQ64195.1"/>
    <property type="molecule type" value="Genomic_DNA"/>
</dbReference>
<accession>A0A6I4W7G4</accession>
<evidence type="ECO:0000313" key="2">
    <source>
        <dbReference type="EMBL" id="MXQ64195.1"/>
    </source>
</evidence>
<dbReference type="InterPro" id="IPR036291">
    <property type="entry name" value="NAD(P)-bd_dom_sf"/>
</dbReference>
<dbReference type="OrthoDB" id="3178062at2"/>
<evidence type="ECO:0000313" key="3">
    <source>
        <dbReference type="Proteomes" id="UP000431901"/>
    </source>
</evidence>
<dbReference type="InterPro" id="IPR002347">
    <property type="entry name" value="SDR_fam"/>
</dbReference>
<keyword evidence="3" id="KW-1185">Reference proteome</keyword>
<organism evidence="2 3">
    <name type="scientific">Actinomadura rayongensis</name>
    <dbReference type="NCBI Taxonomy" id="1429076"/>
    <lineage>
        <taxon>Bacteria</taxon>
        <taxon>Bacillati</taxon>
        <taxon>Actinomycetota</taxon>
        <taxon>Actinomycetes</taxon>
        <taxon>Streptosporangiales</taxon>
        <taxon>Thermomonosporaceae</taxon>
        <taxon>Actinomadura</taxon>
    </lineage>
</organism>
<dbReference type="RefSeq" id="WP_161102243.1">
    <property type="nucleotide sequence ID" value="NZ_JBHLYI010000017.1"/>
</dbReference>
<dbReference type="SUPFAM" id="SSF51735">
    <property type="entry name" value="NAD(P)-binding Rossmann-fold domains"/>
    <property type="match status" value="1"/>
</dbReference>
<sequence>MSEQKSILVTGAAGGIGAGIVTALAERGHTVYAGVRADTNVFDGLANVRTVRLDVADPASASAAARLIAAELDGRGLAAVVNNAGLIVQGPLELVPPADLRRQFEVNTFGPVFVAQAFLPLLRAARGRIVNISAPTARMPFPMLGALSGSKAALASMSEALRGELLAWGVPVALVEPGNTATEIFARAAAADAAALAAADPERARLYAAHRTAFERAAERRRPAAVDATARVVVRAVEARRPRRHYAVSGEVRAVGLLLRLPYAVRSRLVRRALGLHAVPAGG</sequence>
<dbReference type="Proteomes" id="UP000431901">
    <property type="component" value="Unassembled WGS sequence"/>
</dbReference>
<dbReference type="AlphaFoldDB" id="A0A6I4W7G4"/>
<reference evidence="2 3" key="1">
    <citation type="submission" date="2019-12" db="EMBL/GenBank/DDBJ databases">
        <title>Nocardia macrotermitis sp. nov. and Nocardia aurantia sp. nov., isolated from the gut of the fungus growing-termite Macrotermes natalensis.</title>
        <authorList>
            <person name="Christine B."/>
            <person name="Rene B."/>
        </authorList>
    </citation>
    <scope>NUCLEOTIDE SEQUENCE [LARGE SCALE GENOMIC DNA]</scope>
    <source>
        <strain evidence="2 3">DSM 102126</strain>
    </source>
</reference>
<protein>
    <submittedName>
        <fullName evidence="2">SDR family NAD(P)-dependent oxidoreductase</fullName>
    </submittedName>
</protein>
<dbReference type="Pfam" id="PF00106">
    <property type="entry name" value="adh_short"/>
    <property type="match status" value="1"/>
</dbReference>
<dbReference type="PRINTS" id="PR00081">
    <property type="entry name" value="GDHRDH"/>
</dbReference>
<dbReference type="PRINTS" id="PR00080">
    <property type="entry name" value="SDRFAMILY"/>
</dbReference>
<dbReference type="Gene3D" id="3.40.50.720">
    <property type="entry name" value="NAD(P)-binding Rossmann-like Domain"/>
    <property type="match status" value="1"/>
</dbReference>